<accession>E4XAP9</accession>
<proteinExistence type="predicted"/>
<evidence type="ECO:0000313" key="3">
    <source>
        <dbReference type="Proteomes" id="UP000001307"/>
    </source>
</evidence>
<feature type="coiled-coil region" evidence="1">
    <location>
        <begin position="73"/>
        <end position="125"/>
    </location>
</feature>
<keyword evidence="3" id="KW-1185">Reference proteome</keyword>
<dbReference type="Proteomes" id="UP000001307">
    <property type="component" value="Unassembled WGS sequence"/>
</dbReference>
<protein>
    <submittedName>
        <fullName evidence="2">Uncharacterized protein</fullName>
    </submittedName>
</protein>
<name>E4XAP9_OIKDI</name>
<dbReference type="AlphaFoldDB" id="E4XAP9"/>
<organism evidence="2">
    <name type="scientific">Oikopleura dioica</name>
    <name type="common">Tunicate</name>
    <dbReference type="NCBI Taxonomy" id="34765"/>
    <lineage>
        <taxon>Eukaryota</taxon>
        <taxon>Metazoa</taxon>
        <taxon>Chordata</taxon>
        <taxon>Tunicata</taxon>
        <taxon>Appendicularia</taxon>
        <taxon>Copelata</taxon>
        <taxon>Oikopleuridae</taxon>
        <taxon>Oikopleura</taxon>
    </lineage>
</organism>
<sequence length="140" mass="16321">MSEQVTEAIEYIANSSGDEGLVDYDHKVTDEPENVILWSVKASDNALEKLGGAMDALKKSFEGQMTFVKDVLIEKHEKDLKNINLLHAAEKNAMETKIKEKDVRILKLLAQIEVNEDELKRFKKEEKFRERNKMEYWKNY</sequence>
<evidence type="ECO:0000313" key="2">
    <source>
        <dbReference type="EMBL" id="CBY08711.1"/>
    </source>
</evidence>
<gene>
    <name evidence="2" type="ORF">GSOID_T00005298001</name>
</gene>
<reference evidence="2" key="1">
    <citation type="journal article" date="2010" name="Science">
        <title>Plasticity of animal genome architecture unmasked by rapid evolution of a pelagic tunicate.</title>
        <authorList>
            <person name="Denoeud F."/>
            <person name="Henriet S."/>
            <person name="Mungpakdee S."/>
            <person name="Aury J.M."/>
            <person name="Da Silva C."/>
            <person name="Brinkmann H."/>
            <person name="Mikhaleva J."/>
            <person name="Olsen L.C."/>
            <person name="Jubin C."/>
            <person name="Canestro C."/>
            <person name="Bouquet J.M."/>
            <person name="Danks G."/>
            <person name="Poulain J."/>
            <person name="Campsteijn C."/>
            <person name="Adamski M."/>
            <person name="Cross I."/>
            <person name="Yadetie F."/>
            <person name="Muffato M."/>
            <person name="Louis A."/>
            <person name="Butcher S."/>
            <person name="Tsagkogeorga G."/>
            <person name="Konrad A."/>
            <person name="Singh S."/>
            <person name="Jensen M.F."/>
            <person name="Cong E.H."/>
            <person name="Eikeseth-Otteraa H."/>
            <person name="Noel B."/>
            <person name="Anthouard V."/>
            <person name="Porcel B.M."/>
            <person name="Kachouri-Lafond R."/>
            <person name="Nishino A."/>
            <person name="Ugolini M."/>
            <person name="Chourrout P."/>
            <person name="Nishida H."/>
            <person name="Aasland R."/>
            <person name="Huzurbazar S."/>
            <person name="Westhof E."/>
            <person name="Delsuc F."/>
            <person name="Lehrach H."/>
            <person name="Reinhardt R."/>
            <person name="Weissenbach J."/>
            <person name="Roy S.W."/>
            <person name="Artiguenave F."/>
            <person name="Postlethwait J.H."/>
            <person name="Manak J.R."/>
            <person name="Thompson E.M."/>
            <person name="Jaillon O."/>
            <person name="Du Pasquier L."/>
            <person name="Boudinot P."/>
            <person name="Liberles D.A."/>
            <person name="Volff J.N."/>
            <person name="Philippe H."/>
            <person name="Lenhard B."/>
            <person name="Roest Crollius H."/>
            <person name="Wincker P."/>
            <person name="Chourrout D."/>
        </authorList>
    </citation>
    <scope>NUCLEOTIDE SEQUENCE [LARGE SCALE GENOMIC DNA]</scope>
</reference>
<dbReference type="InParanoid" id="E4XAP9"/>
<dbReference type="EMBL" id="FN653032">
    <property type="protein sequence ID" value="CBY08711.1"/>
    <property type="molecule type" value="Genomic_DNA"/>
</dbReference>
<evidence type="ECO:0000256" key="1">
    <source>
        <dbReference type="SAM" id="Coils"/>
    </source>
</evidence>
<keyword evidence="1" id="KW-0175">Coiled coil</keyword>